<proteinExistence type="predicted"/>
<name>A0A1J4L204_9EUKA</name>
<feature type="compositionally biased region" description="Acidic residues" evidence="1">
    <location>
        <begin position="779"/>
        <end position="790"/>
    </location>
</feature>
<dbReference type="InterPro" id="IPR032675">
    <property type="entry name" value="LRR_dom_sf"/>
</dbReference>
<dbReference type="AlphaFoldDB" id="A0A1J4L204"/>
<dbReference type="EMBL" id="MLAK01000035">
    <property type="protein sequence ID" value="OHT17104.1"/>
    <property type="molecule type" value="Genomic_DNA"/>
</dbReference>
<sequence length="966" mass="113107">MEKKEFQVASSKAKHLQLTIIDFYQVKEHNNSRFATNKIFGLSTTHFYLSDKRKDTKDVLLAWKQLTGIDIKGNKLCFEFNKEKYEISSKEKFEEIKNRIFEILYRVLTHHEKKKLKLSRFGMPAVGPTPRSPIIRYLMWKITQKNKCKKECELSEVINDQTDNKFRFSMIYQSNFLSLIELPELELFLPIYLDSLKVAPQVKQLRLPLIPSLDTYDLVTDLLSENAFIEFLEIAGKSDGKLSFLIKAIKDNKKSHINALSFVHSQFRIEDLEILYDFIVKGPIHSLELHSAMRSSSLDYFYSTFLTPLLCEKLAILNLNKTLGLNVDKLFPKVRNISMLSLENCDIDLGATLNSLAKSSLIGLQVLNISGCMVKTLPDQDSQVFNKNFTKLVINDVSWPKDTFVPFFEYIFSHFTNGLRLFFSNEVASDEEWLKLFQFIKESSYTHILELGWNHNPTHIELINFLRRSVKITHLEMTGCFDEDAPEAIDSLCDYLKYTNSFKTLILQGNEEHHFGQFTKKVITSLHGHRSLVKLDISESYGAEDVLECLVPLVEAISALRFLKFDGLKCTNIQLYTETLTDLSKFKDTVKISFPINDLKDFKQEGQFQKGETRDLGHLYKLPIPKDERVENLKELCEDYMMYMMMPEQNFPSNVTDEEFEELKKEKKQPAVLVGNNEAVVNKDESIYDPMWGPLSSPDISPTQPVSRSIFTLENREQDSRQSNKNSGEIRKSEKRKSHRRGHGHRHHYHHHQHRRGYRRSSRRDHSRRSRRYRRSDYSDYDDDYDYGYDEEIKTPGRKSNRSPFKYGEDDEYSSDLSEKYNSKLRSISRLPVNEDDVESDSDEKFRSRNIRHSKKSPQSSSRKFNSFVYGRIGSRKRQNDNDYSEDDENENYQDRYKSGPSRFKKALIPRRQAPPEIDAPLPPPRYDLPEFEDYSKCPWAKYNNDFALDEMYADLVDERRRRSIK</sequence>
<gene>
    <name evidence="2" type="ORF">TRFO_12616</name>
</gene>
<accession>A0A1J4L204</accession>
<evidence type="ECO:0000313" key="3">
    <source>
        <dbReference type="Proteomes" id="UP000179807"/>
    </source>
</evidence>
<feature type="compositionally biased region" description="Basic residues" evidence="1">
    <location>
        <begin position="733"/>
        <end position="774"/>
    </location>
</feature>
<feature type="compositionally biased region" description="Acidic residues" evidence="1">
    <location>
        <begin position="883"/>
        <end position="892"/>
    </location>
</feature>
<evidence type="ECO:0000313" key="2">
    <source>
        <dbReference type="EMBL" id="OHT17104.1"/>
    </source>
</evidence>
<dbReference type="GeneID" id="94831442"/>
<dbReference type="SUPFAM" id="SSF52047">
    <property type="entry name" value="RNI-like"/>
    <property type="match status" value="1"/>
</dbReference>
<dbReference type="Gene3D" id="3.80.10.10">
    <property type="entry name" value="Ribonuclease Inhibitor"/>
    <property type="match status" value="1"/>
</dbReference>
<feature type="compositionally biased region" description="Basic and acidic residues" evidence="1">
    <location>
        <begin position="714"/>
        <end position="732"/>
    </location>
</feature>
<dbReference type="Proteomes" id="UP000179807">
    <property type="component" value="Unassembled WGS sequence"/>
</dbReference>
<feature type="region of interest" description="Disordered" evidence="1">
    <location>
        <begin position="712"/>
        <end position="926"/>
    </location>
</feature>
<dbReference type="OrthoDB" id="1111833at2759"/>
<keyword evidence="3" id="KW-1185">Reference proteome</keyword>
<evidence type="ECO:0000256" key="1">
    <source>
        <dbReference type="SAM" id="MobiDB-lite"/>
    </source>
</evidence>
<dbReference type="RefSeq" id="XP_068370240.1">
    <property type="nucleotide sequence ID" value="XM_068496738.1"/>
</dbReference>
<organism evidence="2 3">
    <name type="scientific">Tritrichomonas foetus</name>
    <dbReference type="NCBI Taxonomy" id="1144522"/>
    <lineage>
        <taxon>Eukaryota</taxon>
        <taxon>Metamonada</taxon>
        <taxon>Parabasalia</taxon>
        <taxon>Tritrichomonadida</taxon>
        <taxon>Tritrichomonadidae</taxon>
        <taxon>Tritrichomonas</taxon>
    </lineage>
</organism>
<protein>
    <recommendedName>
        <fullName evidence="4">Leucine Rich Repeat family protein</fullName>
    </recommendedName>
</protein>
<dbReference type="VEuPathDB" id="TrichDB:TRFO_12616"/>
<reference evidence="2" key="1">
    <citation type="submission" date="2016-10" db="EMBL/GenBank/DDBJ databases">
        <authorList>
            <person name="Benchimol M."/>
            <person name="Almeida L.G."/>
            <person name="Vasconcelos A.T."/>
            <person name="Perreira-Neves A."/>
            <person name="Rosa I.A."/>
            <person name="Tasca T."/>
            <person name="Bogo M.R."/>
            <person name="de Souza W."/>
        </authorList>
    </citation>
    <scope>NUCLEOTIDE SEQUENCE [LARGE SCALE GENOMIC DNA]</scope>
    <source>
        <strain evidence="2">K</strain>
    </source>
</reference>
<comment type="caution">
    <text evidence="2">The sequence shown here is derived from an EMBL/GenBank/DDBJ whole genome shotgun (WGS) entry which is preliminary data.</text>
</comment>
<evidence type="ECO:0008006" key="4">
    <source>
        <dbReference type="Google" id="ProtNLM"/>
    </source>
</evidence>